<accession>A0ABN8N3K5</accession>
<organism evidence="1 2">
    <name type="scientific">Porites lobata</name>
    <dbReference type="NCBI Taxonomy" id="104759"/>
    <lineage>
        <taxon>Eukaryota</taxon>
        <taxon>Metazoa</taxon>
        <taxon>Cnidaria</taxon>
        <taxon>Anthozoa</taxon>
        <taxon>Hexacorallia</taxon>
        <taxon>Scleractinia</taxon>
        <taxon>Fungiina</taxon>
        <taxon>Poritidae</taxon>
        <taxon>Porites</taxon>
    </lineage>
</organism>
<comment type="caution">
    <text evidence="1">The sequence shown here is derived from an EMBL/GenBank/DDBJ whole genome shotgun (WGS) entry which is preliminary data.</text>
</comment>
<gene>
    <name evidence="1" type="ORF">PLOB_00000798</name>
</gene>
<evidence type="ECO:0000313" key="2">
    <source>
        <dbReference type="Proteomes" id="UP001159405"/>
    </source>
</evidence>
<proteinExistence type="predicted"/>
<dbReference type="Proteomes" id="UP001159405">
    <property type="component" value="Unassembled WGS sequence"/>
</dbReference>
<reference evidence="1 2" key="1">
    <citation type="submission" date="2022-05" db="EMBL/GenBank/DDBJ databases">
        <authorList>
            <consortium name="Genoscope - CEA"/>
            <person name="William W."/>
        </authorList>
    </citation>
    <scope>NUCLEOTIDE SEQUENCE [LARGE SCALE GENOMIC DNA]</scope>
</reference>
<evidence type="ECO:0000313" key="1">
    <source>
        <dbReference type="EMBL" id="CAH3042268.1"/>
    </source>
</evidence>
<keyword evidence="2" id="KW-1185">Reference proteome</keyword>
<name>A0ABN8N3K5_9CNID</name>
<dbReference type="EMBL" id="CALNXK010000010">
    <property type="protein sequence ID" value="CAH3042268.1"/>
    <property type="molecule type" value="Genomic_DNA"/>
</dbReference>
<sequence>MDVSVEVSANSNSVWEYDSGESDLELTSHPLCGHRKNTKEAEEGVDEARHYYLEKIFFSSFFCMFCKKGHKDTAKQSIREDQSAEETGKIGILMRNLVGKKELRNKTLMAWHNKRSLQREREKGRKEELLPKFMILSIQRCNIK</sequence>
<protein>
    <submittedName>
        <fullName evidence="1">Uncharacterized protein</fullName>
    </submittedName>
</protein>